<dbReference type="STRING" id="429701.A0A2G9HGC2"/>
<dbReference type="InterPro" id="IPR050796">
    <property type="entry name" value="SCF_F-box_component"/>
</dbReference>
<name>A0A2G9HGC2_9LAMI</name>
<dbReference type="Pfam" id="PF07734">
    <property type="entry name" value="FBA_1"/>
    <property type="match status" value="1"/>
</dbReference>
<dbReference type="InterPro" id="IPR017451">
    <property type="entry name" value="F-box-assoc_interact_dom"/>
</dbReference>
<dbReference type="Gene3D" id="1.20.1280.50">
    <property type="match status" value="1"/>
</dbReference>
<accession>A0A2G9HGC2</accession>
<organism evidence="2 3">
    <name type="scientific">Handroanthus impetiginosus</name>
    <dbReference type="NCBI Taxonomy" id="429701"/>
    <lineage>
        <taxon>Eukaryota</taxon>
        <taxon>Viridiplantae</taxon>
        <taxon>Streptophyta</taxon>
        <taxon>Embryophyta</taxon>
        <taxon>Tracheophyta</taxon>
        <taxon>Spermatophyta</taxon>
        <taxon>Magnoliopsida</taxon>
        <taxon>eudicotyledons</taxon>
        <taxon>Gunneridae</taxon>
        <taxon>Pentapetalae</taxon>
        <taxon>asterids</taxon>
        <taxon>lamiids</taxon>
        <taxon>Lamiales</taxon>
        <taxon>Bignoniaceae</taxon>
        <taxon>Crescentiina</taxon>
        <taxon>Tabebuia alliance</taxon>
        <taxon>Handroanthus</taxon>
    </lineage>
</organism>
<protein>
    <recommendedName>
        <fullName evidence="1">F-box domain-containing protein</fullName>
    </recommendedName>
</protein>
<dbReference type="NCBIfam" id="TIGR01640">
    <property type="entry name" value="F_box_assoc_1"/>
    <property type="match status" value="1"/>
</dbReference>
<evidence type="ECO:0000259" key="1">
    <source>
        <dbReference type="PROSITE" id="PS50181"/>
    </source>
</evidence>
<evidence type="ECO:0000313" key="3">
    <source>
        <dbReference type="Proteomes" id="UP000231279"/>
    </source>
</evidence>
<dbReference type="InterPro" id="IPR036047">
    <property type="entry name" value="F-box-like_dom_sf"/>
</dbReference>
<keyword evidence="3" id="KW-1185">Reference proteome</keyword>
<dbReference type="OrthoDB" id="1582872at2759"/>
<dbReference type="SUPFAM" id="SSF81383">
    <property type="entry name" value="F-box domain"/>
    <property type="match status" value="1"/>
</dbReference>
<dbReference type="AlphaFoldDB" id="A0A2G9HGC2"/>
<gene>
    <name evidence="2" type="ORF">CDL12_11024</name>
</gene>
<dbReference type="InterPro" id="IPR006527">
    <property type="entry name" value="F-box-assoc_dom_typ1"/>
</dbReference>
<dbReference type="SMART" id="SM00256">
    <property type="entry name" value="FBOX"/>
    <property type="match status" value="1"/>
</dbReference>
<reference evidence="3" key="1">
    <citation type="journal article" date="2018" name="Gigascience">
        <title>Genome assembly of the Pink Ipe (Handroanthus impetiginosus, Bignoniaceae), a highly valued, ecologically keystone Neotropical timber forest tree.</title>
        <authorList>
            <person name="Silva-Junior O.B."/>
            <person name="Grattapaglia D."/>
            <person name="Novaes E."/>
            <person name="Collevatti R.G."/>
        </authorList>
    </citation>
    <scope>NUCLEOTIDE SEQUENCE [LARGE SCALE GENOMIC DNA]</scope>
    <source>
        <strain evidence="3">cv. UFG-1</strain>
    </source>
</reference>
<dbReference type="PANTHER" id="PTHR31672">
    <property type="entry name" value="BNACNNG10540D PROTEIN"/>
    <property type="match status" value="1"/>
</dbReference>
<proteinExistence type="predicted"/>
<dbReference type="Pfam" id="PF00646">
    <property type="entry name" value="F-box"/>
    <property type="match status" value="1"/>
</dbReference>
<dbReference type="PROSITE" id="PS50181">
    <property type="entry name" value="FBOX"/>
    <property type="match status" value="1"/>
</dbReference>
<dbReference type="PANTHER" id="PTHR31672:SF13">
    <property type="entry name" value="F-BOX PROTEIN CPR30-LIKE"/>
    <property type="match status" value="1"/>
</dbReference>
<feature type="domain" description="F-box" evidence="1">
    <location>
        <begin position="5"/>
        <end position="51"/>
    </location>
</feature>
<dbReference type="EMBL" id="NKXS01001893">
    <property type="protein sequence ID" value="PIN16340.1"/>
    <property type="molecule type" value="Genomic_DNA"/>
</dbReference>
<evidence type="ECO:0000313" key="2">
    <source>
        <dbReference type="EMBL" id="PIN16340.1"/>
    </source>
</evidence>
<dbReference type="InterPro" id="IPR001810">
    <property type="entry name" value="F-box_dom"/>
</dbReference>
<dbReference type="CDD" id="cd22157">
    <property type="entry name" value="F-box_AtFBW1-like"/>
    <property type="match status" value="1"/>
</dbReference>
<sequence>MTNYNTRVSNIPEDVILDILLRLPTKMLTRFKSVCKNWKALIESTYFIKQHFNHKNNEARLLIYHYKSDIQTCVFTLYLNTTFSRYMEPNHLQFRNIVSVIGPINSIFCVIDENLIGEGGGITLWNPSLREFRPIPAANLSFSLNFFTFPNVFGFGQNPLNEDYKVVWIRKFRDPRMIHPRMVTLVSLYSLNDDSWRHFKDTDFGIVIRNLSESKCNTYVNGFYYWLADDVNGNYYILGFDMGNERFVELEVPKCVTSLYVNLCLFHDDVAILSLDVQEVGKSIDLWVRKEEGHWVKQLGVGPFSFWDFSWPFGLWENGSFVMETSFSDLILLNPYTRQVWNLNARSEYGYTRIYSYKESLVSIKRRN</sequence>
<comment type="caution">
    <text evidence="2">The sequence shown here is derived from an EMBL/GenBank/DDBJ whole genome shotgun (WGS) entry which is preliminary data.</text>
</comment>
<dbReference type="Proteomes" id="UP000231279">
    <property type="component" value="Unassembled WGS sequence"/>
</dbReference>